<keyword evidence="4 10" id="KW-1133">Transmembrane helix</keyword>
<dbReference type="InterPro" id="IPR050368">
    <property type="entry name" value="ClC-type_chloride_channel"/>
</dbReference>
<dbReference type="PRINTS" id="PR00762">
    <property type="entry name" value="CLCHANNEL"/>
</dbReference>
<keyword evidence="9" id="KW-0407">Ion channel</keyword>
<feature type="transmembrane region" description="Helical" evidence="10">
    <location>
        <begin position="227"/>
        <end position="248"/>
    </location>
</feature>
<evidence type="ECO:0000256" key="3">
    <source>
        <dbReference type="ARBA" id="ARBA00022692"/>
    </source>
</evidence>
<keyword evidence="2" id="KW-0813">Transport</keyword>
<sequence length="427" mass="44641">MPTSSRHVAMLLLWSALAGVGGALATVLFREIIALCLFLINGQQGWGLVETARSLPAWLRVAFPAVGGLAAGLVLQFLLTDAQRRARVDYMEAVTVGSGNVSARGSLVRCLSSLLSIVSGGSLGREGSMVQLAALGGSLLGQITRMPTGERRLLVACGAASGMACAYNAPLAGTLFVAEIVLESIAMPTLGPLLIAAVIGNELFHHLWNAAPIFEIPPLGFVSPWEMPGYITLGLLCGALAPCFLKLLNLSRAGFARLDLPLPITLALGGLVVGLISLWRPEVWGNGYSVVSDLLRGHWPWQMVLILLACKAVSTSASIGSGAVGGVFTPTLFMGAAVGMMFGMGSHALFGQMTASPTVYAVLGMGAFLASATQAPLMAIVMIFEMTRDYEVVAPLMVACALAWFVSRWIGAPTMYHSGRESAPPAA</sequence>
<evidence type="ECO:0000256" key="1">
    <source>
        <dbReference type="ARBA" id="ARBA00004141"/>
    </source>
</evidence>
<dbReference type="AlphaFoldDB" id="A0A840RDF9"/>
<proteinExistence type="predicted"/>
<feature type="transmembrane region" description="Helical" evidence="10">
    <location>
        <begin position="153"/>
        <end position="178"/>
    </location>
</feature>
<evidence type="ECO:0000256" key="4">
    <source>
        <dbReference type="ARBA" id="ARBA00022989"/>
    </source>
</evidence>
<keyword evidence="3 10" id="KW-0812">Transmembrane</keyword>
<evidence type="ECO:0000256" key="7">
    <source>
        <dbReference type="ARBA" id="ARBA00023173"/>
    </source>
</evidence>
<keyword evidence="12" id="KW-1185">Reference proteome</keyword>
<evidence type="ECO:0000256" key="6">
    <source>
        <dbReference type="ARBA" id="ARBA00023136"/>
    </source>
</evidence>
<feature type="transmembrane region" description="Helical" evidence="10">
    <location>
        <begin position="392"/>
        <end position="410"/>
    </location>
</feature>
<dbReference type="Gene3D" id="1.10.3080.10">
    <property type="entry name" value="Clc chloride channel"/>
    <property type="match status" value="1"/>
</dbReference>
<reference evidence="11 12" key="1">
    <citation type="submission" date="2020-08" db="EMBL/GenBank/DDBJ databases">
        <title>Genomic Encyclopedia of Type Strains, Phase IV (KMG-IV): sequencing the most valuable type-strain genomes for metagenomic binning, comparative biology and taxonomic classification.</title>
        <authorList>
            <person name="Goeker M."/>
        </authorList>
    </citation>
    <scope>NUCLEOTIDE SEQUENCE [LARGE SCALE GENOMIC DNA]</scope>
    <source>
        <strain evidence="11 12">DSM 18233</strain>
    </source>
</reference>
<feature type="transmembrane region" description="Helical" evidence="10">
    <location>
        <begin position="260"/>
        <end position="279"/>
    </location>
</feature>
<evidence type="ECO:0000256" key="5">
    <source>
        <dbReference type="ARBA" id="ARBA00023065"/>
    </source>
</evidence>
<dbReference type="GO" id="GO:0005254">
    <property type="term" value="F:chloride channel activity"/>
    <property type="evidence" value="ECO:0007669"/>
    <property type="project" value="UniProtKB-KW"/>
</dbReference>
<keyword evidence="7" id="KW-0869">Chloride channel</keyword>
<evidence type="ECO:0000256" key="10">
    <source>
        <dbReference type="SAM" id="Phobius"/>
    </source>
</evidence>
<keyword evidence="5" id="KW-0406">Ion transport</keyword>
<evidence type="ECO:0000256" key="2">
    <source>
        <dbReference type="ARBA" id="ARBA00022448"/>
    </source>
</evidence>
<organism evidence="11 12">
    <name type="scientific">Silvimonas terrae</name>
    <dbReference type="NCBI Taxonomy" id="300266"/>
    <lineage>
        <taxon>Bacteria</taxon>
        <taxon>Pseudomonadati</taxon>
        <taxon>Pseudomonadota</taxon>
        <taxon>Betaproteobacteria</taxon>
        <taxon>Neisseriales</taxon>
        <taxon>Chitinibacteraceae</taxon>
        <taxon>Silvimonas</taxon>
    </lineage>
</organism>
<comment type="subcellular location">
    <subcellularLocation>
        <location evidence="1">Membrane</location>
        <topology evidence="1">Multi-pass membrane protein</topology>
    </subcellularLocation>
</comment>
<evidence type="ECO:0000256" key="8">
    <source>
        <dbReference type="ARBA" id="ARBA00023214"/>
    </source>
</evidence>
<name>A0A840RDF9_9NEIS</name>
<evidence type="ECO:0000313" key="11">
    <source>
        <dbReference type="EMBL" id="MBB5190301.1"/>
    </source>
</evidence>
<comment type="caution">
    <text evidence="11">The sequence shown here is derived from an EMBL/GenBank/DDBJ whole genome shotgun (WGS) entry which is preliminary data.</text>
</comment>
<keyword evidence="6 10" id="KW-0472">Membrane</keyword>
<keyword evidence="8" id="KW-0868">Chloride</keyword>
<feature type="transmembrane region" description="Helical" evidence="10">
    <location>
        <begin position="359"/>
        <end position="380"/>
    </location>
</feature>
<feature type="transmembrane region" description="Helical" evidence="10">
    <location>
        <begin position="332"/>
        <end position="353"/>
    </location>
</feature>
<evidence type="ECO:0000313" key="12">
    <source>
        <dbReference type="Proteomes" id="UP000543030"/>
    </source>
</evidence>
<protein>
    <submittedName>
        <fullName evidence="11">CIC family chloride channel protein</fullName>
    </submittedName>
</protein>
<dbReference type="NCBIfam" id="NF002505">
    <property type="entry name" value="PRK01862.1"/>
    <property type="match status" value="1"/>
</dbReference>
<gene>
    <name evidence="11" type="ORF">HNQ50_001023</name>
</gene>
<accession>A0A840RDF9</accession>
<dbReference type="Pfam" id="PF00654">
    <property type="entry name" value="Voltage_CLC"/>
    <property type="match status" value="1"/>
</dbReference>
<feature type="transmembrane region" description="Helical" evidence="10">
    <location>
        <begin position="299"/>
        <end position="320"/>
    </location>
</feature>
<dbReference type="PANTHER" id="PTHR43427">
    <property type="entry name" value="CHLORIDE CHANNEL PROTEIN CLC-E"/>
    <property type="match status" value="1"/>
</dbReference>
<dbReference type="Proteomes" id="UP000543030">
    <property type="component" value="Unassembled WGS sequence"/>
</dbReference>
<dbReference type="PANTHER" id="PTHR43427:SF6">
    <property type="entry name" value="CHLORIDE CHANNEL PROTEIN CLC-E"/>
    <property type="match status" value="1"/>
</dbReference>
<dbReference type="InterPro" id="IPR001807">
    <property type="entry name" value="ClC"/>
</dbReference>
<evidence type="ECO:0000256" key="9">
    <source>
        <dbReference type="ARBA" id="ARBA00023303"/>
    </source>
</evidence>
<dbReference type="SUPFAM" id="SSF81340">
    <property type="entry name" value="Clc chloride channel"/>
    <property type="match status" value="1"/>
</dbReference>
<feature type="transmembrane region" description="Helical" evidence="10">
    <location>
        <begin position="57"/>
        <end position="79"/>
    </location>
</feature>
<dbReference type="InterPro" id="IPR014743">
    <property type="entry name" value="Cl-channel_core"/>
</dbReference>
<dbReference type="RefSeq" id="WP_184098237.1">
    <property type="nucleotide sequence ID" value="NZ_JACHHN010000002.1"/>
</dbReference>
<dbReference type="GO" id="GO:0005886">
    <property type="term" value="C:plasma membrane"/>
    <property type="evidence" value="ECO:0007669"/>
    <property type="project" value="TreeGrafter"/>
</dbReference>
<dbReference type="CDD" id="cd00400">
    <property type="entry name" value="Voltage_gated_ClC"/>
    <property type="match status" value="1"/>
</dbReference>
<dbReference type="EMBL" id="JACHHN010000002">
    <property type="protein sequence ID" value="MBB5190301.1"/>
    <property type="molecule type" value="Genomic_DNA"/>
</dbReference>
<dbReference type="GO" id="GO:0034707">
    <property type="term" value="C:chloride channel complex"/>
    <property type="evidence" value="ECO:0007669"/>
    <property type="project" value="UniProtKB-KW"/>
</dbReference>